<dbReference type="GO" id="GO:0061503">
    <property type="term" value="F:tRNA threonylcarbamoyladenosine dehydratase"/>
    <property type="evidence" value="ECO:0007669"/>
    <property type="project" value="TreeGrafter"/>
</dbReference>
<evidence type="ECO:0000313" key="3">
    <source>
        <dbReference type="Proteomes" id="UP001232063"/>
    </source>
</evidence>
<sequence length="781" mass="88758">MHELLQSRLSENIAQKQVFQPQFFYLSNVEDKLQLKKLLVENPHISVFDELKNQLEELIKSLNPTTIFTKETLHEAVNTHLGTIDSYSYGVWVYYPWSARLVHIVDKEEFIFLRTSRNHYKITPEEQKFLSTRKIGVVGLSVGQSVSVTMAMERLFGEIRLADFDLLELTNLNRIRTGIHNLGLPKVISVAREIMEIDPFLNVICYTDGLTEENMDDFFTKGGNLDLLVEECDGIDIKILCRYKARELGIPIVMEASDRGLLDVERFDLEPNRPILHGLIDHLDPQKAKTLKTSEEKLPYMLPIVGFETLSTRLKASALEVGQSITTWPQLASAVTFGGGLTADVSRRILLDEYQESGRYYVDLEELVGNTTEPKTENKWVIPIAPLSSEEMIRLADTIALKPADLQLSESMIQELLTAANLAPSSGNNQPWKWLYRNNRLFLFLEQSRSYSFWDVDNVFAYVGLGAALENLILKTRQKGYDIQLSHFPKKQNSTLVAVISFIARDAISSEPSTPLDGFLAEHITTRVTNRNNSSRTVLSQEKFSELQNALQNNAESSLHILSQEKELTEAANIITACERLRFLHPEGHREFFQHELRWPDAEGKVFEDGLDLRTFDLSSSDILGLRLAKSPEVIAMLRNWQKGKGLERFSKKLILNSSAIGLVSVRGNDNTSLLHGGQAIQRIWLMANAMGLAVQPVMAPLYLFNYYHHNALMLPEFMRNELSALYPKFNQLFAIKDSQRPVFLFRLAIANSPKVRSLRLPIEKTVVWANSPKEVIVGHK</sequence>
<dbReference type="RefSeq" id="WP_314512748.1">
    <property type="nucleotide sequence ID" value="NZ_JASJOU010000005.1"/>
</dbReference>
<dbReference type="Pfam" id="PF00899">
    <property type="entry name" value="ThiF"/>
    <property type="match status" value="1"/>
</dbReference>
<dbReference type="AlphaFoldDB" id="A0AAE3R707"/>
<dbReference type="Gene3D" id="3.40.50.720">
    <property type="entry name" value="NAD(P)-binding Rossmann-like Domain"/>
    <property type="match status" value="1"/>
</dbReference>
<dbReference type="GO" id="GO:0016491">
    <property type="term" value="F:oxidoreductase activity"/>
    <property type="evidence" value="ECO:0007669"/>
    <property type="project" value="InterPro"/>
</dbReference>
<dbReference type="Gene3D" id="3.40.109.10">
    <property type="entry name" value="NADH Oxidase"/>
    <property type="match status" value="2"/>
</dbReference>
<organism evidence="2 3">
    <name type="scientific">Xanthocytophaga agilis</name>
    <dbReference type="NCBI Taxonomy" id="3048010"/>
    <lineage>
        <taxon>Bacteria</taxon>
        <taxon>Pseudomonadati</taxon>
        <taxon>Bacteroidota</taxon>
        <taxon>Cytophagia</taxon>
        <taxon>Cytophagales</taxon>
        <taxon>Rhodocytophagaceae</taxon>
        <taxon>Xanthocytophaga</taxon>
    </lineage>
</organism>
<evidence type="ECO:0000313" key="2">
    <source>
        <dbReference type="EMBL" id="MDJ1502600.1"/>
    </source>
</evidence>
<dbReference type="Proteomes" id="UP001232063">
    <property type="component" value="Unassembled WGS sequence"/>
</dbReference>
<keyword evidence="3" id="KW-1185">Reference proteome</keyword>
<gene>
    <name evidence="2" type="ORF">QNI22_18165</name>
</gene>
<dbReference type="InterPro" id="IPR000594">
    <property type="entry name" value="ThiF_NAD_FAD-bd"/>
</dbReference>
<dbReference type="NCBIfam" id="NF005901">
    <property type="entry name" value="PRK07877.1"/>
    <property type="match status" value="1"/>
</dbReference>
<accession>A0AAE3R707</accession>
<protein>
    <submittedName>
        <fullName evidence="2">Rv1355c family protein</fullName>
    </submittedName>
</protein>
<dbReference type="InterPro" id="IPR035985">
    <property type="entry name" value="Ubiquitin-activating_enz"/>
</dbReference>
<dbReference type="InterPro" id="IPR000415">
    <property type="entry name" value="Nitroreductase-like"/>
</dbReference>
<name>A0AAE3R707_9BACT</name>
<dbReference type="GO" id="GO:0008641">
    <property type="term" value="F:ubiquitin-like modifier activating enzyme activity"/>
    <property type="evidence" value="ECO:0007669"/>
    <property type="project" value="InterPro"/>
</dbReference>
<evidence type="ECO:0000259" key="1">
    <source>
        <dbReference type="Pfam" id="PF00899"/>
    </source>
</evidence>
<dbReference type="CDD" id="cd01483">
    <property type="entry name" value="E1_enzyme_family"/>
    <property type="match status" value="1"/>
</dbReference>
<dbReference type="GO" id="GO:0061504">
    <property type="term" value="P:cyclic threonylcarbamoyladenosine biosynthetic process"/>
    <property type="evidence" value="ECO:0007669"/>
    <property type="project" value="TreeGrafter"/>
</dbReference>
<comment type="caution">
    <text evidence="2">The sequence shown here is derived from an EMBL/GenBank/DDBJ whole genome shotgun (WGS) entry which is preliminary data.</text>
</comment>
<proteinExistence type="predicted"/>
<dbReference type="PANTHER" id="PTHR43267:SF3">
    <property type="entry name" value="THIF PROTEIN"/>
    <property type="match status" value="1"/>
</dbReference>
<dbReference type="InterPro" id="IPR045886">
    <property type="entry name" value="ThiF/MoeB/HesA"/>
</dbReference>
<feature type="domain" description="THIF-type NAD/FAD binding fold" evidence="1">
    <location>
        <begin position="121"/>
        <end position="297"/>
    </location>
</feature>
<dbReference type="SUPFAM" id="SSF69572">
    <property type="entry name" value="Activating enzymes of the ubiquitin-like proteins"/>
    <property type="match status" value="1"/>
</dbReference>
<reference evidence="2" key="1">
    <citation type="submission" date="2023-05" db="EMBL/GenBank/DDBJ databases">
        <authorList>
            <person name="Zhang X."/>
        </authorList>
    </citation>
    <scope>NUCLEOTIDE SEQUENCE</scope>
    <source>
        <strain evidence="2">BD1B2-1</strain>
    </source>
</reference>
<dbReference type="EMBL" id="JASJOU010000005">
    <property type="protein sequence ID" value="MDJ1502600.1"/>
    <property type="molecule type" value="Genomic_DNA"/>
</dbReference>
<dbReference type="PANTHER" id="PTHR43267">
    <property type="entry name" value="TRNA THREONYLCARBAMOYLADENOSINE DEHYDRATASE"/>
    <property type="match status" value="1"/>
</dbReference>
<dbReference type="SUPFAM" id="SSF55469">
    <property type="entry name" value="FMN-dependent nitroreductase-like"/>
    <property type="match status" value="2"/>
</dbReference>